<dbReference type="InterPro" id="IPR014729">
    <property type="entry name" value="Rossmann-like_a/b/a_fold"/>
</dbReference>
<dbReference type="Pfam" id="PF01408">
    <property type="entry name" value="GFO_IDH_MocA"/>
    <property type="match status" value="1"/>
</dbReference>
<protein>
    <submittedName>
        <fullName evidence="6">Choline-phosphate cytidylyltransferase</fullName>
    </submittedName>
</protein>
<dbReference type="GO" id="GO:0000166">
    <property type="term" value="F:nucleotide binding"/>
    <property type="evidence" value="ECO:0007669"/>
    <property type="project" value="InterPro"/>
</dbReference>
<dbReference type="PANTHER" id="PTHR22604:SF105">
    <property type="entry name" value="TRANS-1,2-DIHYDROBENZENE-1,2-DIOL DEHYDROGENASE"/>
    <property type="match status" value="1"/>
</dbReference>
<dbReference type="SUPFAM" id="SSF55347">
    <property type="entry name" value="Glyceraldehyde-3-phosphate dehydrogenase-like, C-terminal domain"/>
    <property type="match status" value="1"/>
</dbReference>
<dbReference type="GO" id="GO:0016779">
    <property type="term" value="F:nucleotidyltransferase activity"/>
    <property type="evidence" value="ECO:0007669"/>
    <property type="project" value="UniProtKB-KW"/>
</dbReference>
<evidence type="ECO:0000256" key="1">
    <source>
        <dbReference type="ARBA" id="ARBA00010928"/>
    </source>
</evidence>
<evidence type="ECO:0000313" key="7">
    <source>
        <dbReference type="Proteomes" id="UP000191240"/>
    </source>
</evidence>
<dbReference type="InterPro" id="IPR055170">
    <property type="entry name" value="GFO_IDH_MocA-like_dom"/>
</dbReference>
<dbReference type="NCBIfam" id="TIGR00125">
    <property type="entry name" value="cyt_tran_rel"/>
    <property type="match status" value="1"/>
</dbReference>
<dbReference type="Pfam" id="PF22725">
    <property type="entry name" value="GFO_IDH_MocA_C3"/>
    <property type="match status" value="1"/>
</dbReference>
<organism evidence="6 7">
    <name type="scientific">Anaerovibrio lipolyticus DSM 3074</name>
    <dbReference type="NCBI Taxonomy" id="1120997"/>
    <lineage>
        <taxon>Bacteria</taxon>
        <taxon>Bacillati</taxon>
        <taxon>Bacillota</taxon>
        <taxon>Negativicutes</taxon>
        <taxon>Selenomonadales</taxon>
        <taxon>Selenomonadaceae</taxon>
        <taxon>Anaerovibrio</taxon>
    </lineage>
</organism>
<dbReference type="SUPFAM" id="SSF52374">
    <property type="entry name" value="Nucleotidylyl transferase"/>
    <property type="match status" value="1"/>
</dbReference>
<sequence>MVKVITYGTYDLFHEGHYRLLQRAKALGDYLIVGVTTESFDEARGKLNVVDSLMTRIENVKKTGFADEVIVEDHVGQKVEDIQKYDVDIFVLGSDWTGKFDYLKDFCEVRYLERTKGVSSTMKRASNNKIIRMGLIGSGRIARRFIPEAKYVSGMEFAGVFNPHIESARKFAEEMDCEFYTDNEEEFYEHVDAVDVCVPHQFHYQYTKNALLHGKHVLCEKPITLNKAEAEELFKIAEEKRLILMEALKTAYTPGFIRLLSMVQSGIIGEIRDVESAFTRIMPERNTRELTDPVNGGSFTEFGSYTLLPIIKLLGKDYKSVRFECFKAENGIDLYAKAYFNYGSSMATAKTGVKVKSDGHLLISGTRGYIFVPAPWWKTTEFEICYEDFNQNEKFFTKYLGDGLRYELSDFVSTINGHPKGGFKLTRAESIAIAEVMEKFLAWRSSTPIEEGKVIE</sequence>
<dbReference type="EMBL" id="FQYW01000026">
    <property type="protein sequence ID" value="SHJ04453.1"/>
    <property type="molecule type" value="Genomic_DNA"/>
</dbReference>
<dbReference type="Pfam" id="PF01467">
    <property type="entry name" value="CTP_transf_like"/>
    <property type="match status" value="1"/>
</dbReference>
<feature type="domain" description="GFO/IDH/MocA-like oxidoreductase" evidence="5">
    <location>
        <begin position="258"/>
        <end position="370"/>
    </location>
</feature>
<dbReference type="InterPro" id="IPR000683">
    <property type="entry name" value="Gfo/Idh/MocA-like_OxRdtase_N"/>
</dbReference>
<accession>A0A1M6G3B2</accession>
<dbReference type="InterPro" id="IPR004821">
    <property type="entry name" value="Cyt_trans-like"/>
</dbReference>
<dbReference type="PANTHER" id="PTHR22604">
    <property type="entry name" value="OXIDOREDUCTASES"/>
    <property type="match status" value="1"/>
</dbReference>
<keyword evidence="6" id="KW-0548">Nucleotidyltransferase</keyword>
<dbReference type="Proteomes" id="UP000191240">
    <property type="component" value="Unassembled WGS sequence"/>
</dbReference>
<gene>
    <name evidence="6" type="ORF">SAMN02745671_02499</name>
</gene>
<dbReference type="RefSeq" id="WP_080326237.1">
    <property type="nucleotide sequence ID" value="NZ_FQYW01000026.1"/>
</dbReference>
<reference evidence="6 7" key="1">
    <citation type="submission" date="2016-11" db="EMBL/GenBank/DDBJ databases">
        <authorList>
            <person name="Jaros S."/>
            <person name="Januszkiewicz K."/>
            <person name="Wedrychowicz H."/>
        </authorList>
    </citation>
    <scope>NUCLEOTIDE SEQUENCE [LARGE SCALE GENOMIC DNA]</scope>
    <source>
        <strain evidence="6 7">DSM 3074</strain>
    </source>
</reference>
<dbReference type="GO" id="GO:0016491">
    <property type="term" value="F:oxidoreductase activity"/>
    <property type="evidence" value="ECO:0007669"/>
    <property type="project" value="UniProtKB-KW"/>
</dbReference>
<comment type="similarity">
    <text evidence="1">Belongs to the Gfo/Idh/MocA family.</text>
</comment>
<dbReference type="InterPro" id="IPR036291">
    <property type="entry name" value="NAD(P)-bd_dom_sf"/>
</dbReference>
<keyword evidence="6" id="KW-0808">Transferase</keyword>
<evidence type="ECO:0000313" key="6">
    <source>
        <dbReference type="EMBL" id="SHJ04453.1"/>
    </source>
</evidence>
<evidence type="ECO:0000256" key="2">
    <source>
        <dbReference type="ARBA" id="ARBA00023002"/>
    </source>
</evidence>
<feature type="domain" description="Cytidyltransferase-like" evidence="4">
    <location>
        <begin position="5"/>
        <end position="122"/>
    </location>
</feature>
<evidence type="ECO:0000259" key="4">
    <source>
        <dbReference type="Pfam" id="PF01467"/>
    </source>
</evidence>
<dbReference type="AlphaFoldDB" id="A0A1M6G3B2"/>
<keyword evidence="2" id="KW-0560">Oxidoreductase</keyword>
<dbReference type="Gene3D" id="3.40.50.620">
    <property type="entry name" value="HUPs"/>
    <property type="match status" value="1"/>
</dbReference>
<dbReference type="Gene3D" id="3.40.50.720">
    <property type="entry name" value="NAD(P)-binding Rossmann-like Domain"/>
    <property type="match status" value="1"/>
</dbReference>
<dbReference type="InterPro" id="IPR050984">
    <property type="entry name" value="Gfo/Idh/MocA_domain"/>
</dbReference>
<evidence type="ECO:0000259" key="3">
    <source>
        <dbReference type="Pfam" id="PF01408"/>
    </source>
</evidence>
<evidence type="ECO:0000259" key="5">
    <source>
        <dbReference type="Pfam" id="PF22725"/>
    </source>
</evidence>
<dbReference type="OrthoDB" id="9802794at2"/>
<dbReference type="Gene3D" id="3.30.360.10">
    <property type="entry name" value="Dihydrodipicolinate Reductase, domain 2"/>
    <property type="match status" value="1"/>
</dbReference>
<dbReference type="SUPFAM" id="SSF51735">
    <property type="entry name" value="NAD(P)-binding Rossmann-fold domains"/>
    <property type="match status" value="1"/>
</dbReference>
<name>A0A1M6G3B2_9FIRM</name>
<feature type="domain" description="Gfo/Idh/MocA-like oxidoreductase N-terminal" evidence="3">
    <location>
        <begin position="131"/>
        <end position="246"/>
    </location>
</feature>
<proteinExistence type="inferred from homology"/>